<organism evidence="2 3">
    <name type="scientific">Penicillium vulpinum</name>
    <dbReference type="NCBI Taxonomy" id="29845"/>
    <lineage>
        <taxon>Eukaryota</taxon>
        <taxon>Fungi</taxon>
        <taxon>Dikarya</taxon>
        <taxon>Ascomycota</taxon>
        <taxon>Pezizomycotina</taxon>
        <taxon>Eurotiomycetes</taxon>
        <taxon>Eurotiomycetidae</taxon>
        <taxon>Eurotiales</taxon>
        <taxon>Aspergillaceae</taxon>
        <taxon>Penicillium</taxon>
    </lineage>
</organism>
<evidence type="ECO:0000313" key="2">
    <source>
        <dbReference type="EMBL" id="OQE04914.1"/>
    </source>
</evidence>
<evidence type="ECO:0000313" key="3">
    <source>
        <dbReference type="Proteomes" id="UP000191518"/>
    </source>
</evidence>
<name>A0A1V6RTT9_9EURO</name>
<keyword evidence="1" id="KW-0472">Membrane</keyword>
<gene>
    <name evidence="2" type="ORF">PENVUL_c029G08079</name>
</gene>
<reference evidence="3" key="1">
    <citation type="journal article" date="2017" name="Nat. Microbiol.">
        <title>Global analysis of biosynthetic gene clusters reveals vast potential of secondary metabolite production in Penicillium species.</title>
        <authorList>
            <person name="Nielsen J.C."/>
            <person name="Grijseels S."/>
            <person name="Prigent S."/>
            <person name="Ji B."/>
            <person name="Dainat J."/>
            <person name="Nielsen K.F."/>
            <person name="Frisvad J.C."/>
            <person name="Workman M."/>
            <person name="Nielsen J."/>
        </authorList>
    </citation>
    <scope>NUCLEOTIDE SEQUENCE [LARGE SCALE GENOMIC DNA]</scope>
    <source>
        <strain evidence="3">IBT 29486</strain>
    </source>
</reference>
<evidence type="ECO:0000256" key="1">
    <source>
        <dbReference type="SAM" id="Phobius"/>
    </source>
</evidence>
<keyword evidence="3" id="KW-1185">Reference proteome</keyword>
<proteinExistence type="predicted"/>
<comment type="caution">
    <text evidence="2">The sequence shown here is derived from an EMBL/GenBank/DDBJ whole genome shotgun (WGS) entry which is preliminary data.</text>
</comment>
<sequence>MSMFAQSERDFRAARVCNSVASLLTMSLASIVYPCAAVAFLRQLRQSRVLADKCWNDPMHHHAPTPAHFLSAGMNKGSLLSTTLVLFGARSYLNIKRFGYTSRQRGTHIRLVKYLSRMHAGSVAVACVNVAMNKPARCIYRGVHRCGGARSISIRLVHSSDNIENPEKLPW</sequence>
<dbReference type="AlphaFoldDB" id="A0A1V6RTT9"/>
<keyword evidence="1" id="KW-0812">Transmembrane</keyword>
<feature type="transmembrane region" description="Helical" evidence="1">
    <location>
        <begin position="20"/>
        <end position="41"/>
    </location>
</feature>
<keyword evidence="1" id="KW-1133">Transmembrane helix</keyword>
<dbReference type="EMBL" id="MDYP01000029">
    <property type="protein sequence ID" value="OQE04914.1"/>
    <property type="molecule type" value="Genomic_DNA"/>
</dbReference>
<accession>A0A1V6RTT9</accession>
<dbReference type="Proteomes" id="UP000191518">
    <property type="component" value="Unassembled WGS sequence"/>
</dbReference>
<protein>
    <submittedName>
        <fullName evidence="2">Uncharacterized protein</fullName>
    </submittedName>
</protein>